<reference evidence="1 2" key="2">
    <citation type="journal article" date="2022" name="Mol. Ecol. Resour.">
        <title>The genomes of chicory, endive, great burdock and yacon provide insights into Asteraceae paleo-polyploidization history and plant inulin production.</title>
        <authorList>
            <person name="Fan W."/>
            <person name="Wang S."/>
            <person name="Wang H."/>
            <person name="Wang A."/>
            <person name="Jiang F."/>
            <person name="Liu H."/>
            <person name="Zhao H."/>
            <person name="Xu D."/>
            <person name="Zhang Y."/>
        </authorList>
    </citation>
    <scope>NUCLEOTIDE SEQUENCE [LARGE SCALE GENOMIC DNA]</scope>
    <source>
        <strain evidence="2">cv. Punajuju</strain>
        <tissue evidence="1">Leaves</tissue>
    </source>
</reference>
<evidence type="ECO:0000313" key="2">
    <source>
        <dbReference type="Proteomes" id="UP001055811"/>
    </source>
</evidence>
<gene>
    <name evidence="1" type="ORF">L2E82_11301</name>
</gene>
<evidence type="ECO:0000313" key="1">
    <source>
        <dbReference type="EMBL" id="KAI3781292.1"/>
    </source>
</evidence>
<organism evidence="1 2">
    <name type="scientific">Cichorium intybus</name>
    <name type="common">Chicory</name>
    <dbReference type="NCBI Taxonomy" id="13427"/>
    <lineage>
        <taxon>Eukaryota</taxon>
        <taxon>Viridiplantae</taxon>
        <taxon>Streptophyta</taxon>
        <taxon>Embryophyta</taxon>
        <taxon>Tracheophyta</taxon>
        <taxon>Spermatophyta</taxon>
        <taxon>Magnoliopsida</taxon>
        <taxon>eudicotyledons</taxon>
        <taxon>Gunneridae</taxon>
        <taxon>Pentapetalae</taxon>
        <taxon>asterids</taxon>
        <taxon>campanulids</taxon>
        <taxon>Asterales</taxon>
        <taxon>Asteraceae</taxon>
        <taxon>Cichorioideae</taxon>
        <taxon>Cichorieae</taxon>
        <taxon>Cichoriinae</taxon>
        <taxon>Cichorium</taxon>
    </lineage>
</organism>
<protein>
    <submittedName>
        <fullName evidence="1">Uncharacterized protein</fullName>
    </submittedName>
</protein>
<accession>A0ACB9GD51</accession>
<dbReference type="Proteomes" id="UP001055811">
    <property type="component" value="Linkage Group LG02"/>
</dbReference>
<keyword evidence="2" id="KW-1185">Reference proteome</keyword>
<comment type="caution">
    <text evidence="1">The sequence shown here is derived from an EMBL/GenBank/DDBJ whole genome shotgun (WGS) entry which is preliminary data.</text>
</comment>
<dbReference type="EMBL" id="CM042010">
    <property type="protein sequence ID" value="KAI3781292.1"/>
    <property type="molecule type" value="Genomic_DNA"/>
</dbReference>
<name>A0ACB9GD51_CICIN</name>
<sequence>MNSFPSEEKVESDVTLLFKVLSDKWGHSDIDKLAKKIAYGYIDHLKSGRALQVKVSRSVYRQCKFYLVPEALEAKEDANDGLMRVIVTHAHKYMKSIKDAFCKKHEGKIFSDSIAYATSGLYKNSVAILKY</sequence>
<reference evidence="2" key="1">
    <citation type="journal article" date="2022" name="Mol. Ecol. Resour.">
        <title>The genomes of chicory, endive, great burdock and yacon provide insights into Asteraceae palaeo-polyploidization history and plant inulin production.</title>
        <authorList>
            <person name="Fan W."/>
            <person name="Wang S."/>
            <person name="Wang H."/>
            <person name="Wang A."/>
            <person name="Jiang F."/>
            <person name="Liu H."/>
            <person name="Zhao H."/>
            <person name="Xu D."/>
            <person name="Zhang Y."/>
        </authorList>
    </citation>
    <scope>NUCLEOTIDE SEQUENCE [LARGE SCALE GENOMIC DNA]</scope>
    <source>
        <strain evidence="2">cv. Punajuju</strain>
    </source>
</reference>
<proteinExistence type="predicted"/>